<name>A0ABX8RYS1_NOCIO</name>
<dbReference type="SMART" id="SM00138">
    <property type="entry name" value="MeTrc"/>
    <property type="match status" value="1"/>
</dbReference>
<dbReference type="CDD" id="cd00130">
    <property type="entry name" value="PAS"/>
    <property type="match status" value="1"/>
</dbReference>
<dbReference type="InterPro" id="IPR000014">
    <property type="entry name" value="PAS"/>
</dbReference>
<feature type="domain" description="PAS" evidence="2">
    <location>
        <begin position="515"/>
        <end position="557"/>
    </location>
</feature>
<dbReference type="Pfam" id="PF13596">
    <property type="entry name" value="PAS_10"/>
    <property type="match status" value="1"/>
</dbReference>
<feature type="domain" description="CheR-type methyltransferase" evidence="3">
    <location>
        <begin position="11"/>
        <end position="285"/>
    </location>
</feature>
<dbReference type="Pfam" id="PF01739">
    <property type="entry name" value="CheR"/>
    <property type="match status" value="1"/>
</dbReference>
<dbReference type="NCBIfam" id="TIGR00229">
    <property type="entry name" value="sensory_box"/>
    <property type="match status" value="1"/>
</dbReference>
<evidence type="ECO:0000259" key="3">
    <source>
        <dbReference type="PROSITE" id="PS50123"/>
    </source>
</evidence>
<dbReference type="RefSeq" id="WP_218475568.1">
    <property type="nucleotide sequence ID" value="NZ_BAABJN010000001.1"/>
</dbReference>
<proteinExistence type="predicted"/>
<feature type="coiled-coil region" evidence="1">
    <location>
        <begin position="432"/>
        <end position="515"/>
    </location>
</feature>
<evidence type="ECO:0000256" key="1">
    <source>
        <dbReference type="SAM" id="Coils"/>
    </source>
</evidence>
<evidence type="ECO:0000259" key="2">
    <source>
        <dbReference type="PROSITE" id="PS50112"/>
    </source>
</evidence>
<dbReference type="InterPro" id="IPR013767">
    <property type="entry name" value="PAS_fold"/>
</dbReference>
<dbReference type="InterPro" id="IPR050903">
    <property type="entry name" value="Bact_Chemotaxis_MeTrfase"/>
</dbReference>
<dbReference type="Pfam" id="PF03705">
    <property type="entry name" value="CheR_N"/>
    <property type="match status" value="1"/>
</dbReference>
<evidence type="ECO:0000313" key="4">
    <source>
        <dbReference type="EMBL" id="QXN93510.1"/>
    </source>
</evidence>
<accession>A0ABX8RYS1</accession>
<sequence>MTESSEQITTAPGDDIDTVDPALEDLLLFIRDSRGFDFTGYKRSSLTRRIRKRMHEVRVTDYLDYRDLLESNAEEFRHLFNTILINVTSFFRDLDAWHYLQREVLPELIANTKPDSEIRIWSAGCSSGEETYSLAIALAEVLGIEECASRVKLYGTDVDEEALREARSGVYPAKALGQLSGELRDRYFEPFGDKFVFRSDLRRRVIFGRHDITRDAPISRLDLLVCRNTLMYFNAEAQAQILERFRFALREGGFLFLGKAELLLAEGERFGVASMRQRIFRRRAGEVRALRQPHPARLDIDDGLQAHGLVKKRQLGELALETAPFGVIGLDAEGKVAILNNQMRSQFGLTARDVGRPLSDLEISYRPVELRSLIEQAVSERRSIRVSSAERKLGPGDAQYFDVLVQPLWAGDGTNVGVVVNFVDTTMPTRLALEVKLKRAELETAYEELQSTNEELETTNEELQSSIEELETTNEELQSTNEELETTNEELQAGNEELETMNEEMQLRTDELNETRTFLEGVLSSVAAGVVVLDDQLRVRSWNRGAEEMWGLRSEEVQQQVFFGLDFGLPTLRLHESIQRCLETGHREGPVGIPSVNRIGRSITCAVTCSPLDGTPDGVVLLMEEILSTNVGLQGN</sequence>
<dbReference type="PROSITE" id="PS50112">
    <property type="entry name" value="PAS"/>
    <property type="match status" value="2"/>
</dbReference>
<evidence type="ECO:0000313" key="5">
    <source>
        <dbReference type="Proteomes" id="UP000694257"/>
    </source>
</evidence>
<protein>
    <submittedName>
        <fullName evidence="4">PAS domain-containing protein</fullName>
    </submittedName>
</protein>
<dbReference type="InterPro" id="IPR000780">
    <property type="entry name" value="CheR_MeTrfase"/>
</dbReference>
<dbReference type="PANTHER" id="PTHR24422">
    <property type="entry name" value="CHEMOTAXIS PROTEIN METHYLTRANSFERASE"/>
    <property type="match status" value="1"/>
</dbReference>
<dbReference type="CDD" id="cd02440">
    <property type="entry name" value="AdoMet_MTases"/>
    <property type="match status" value="1"/>
</dbReference>
<dbReference type="Pfam" id="PF00989">
    <property type="entry name" value="PAS"/>
    <property type="match status" value="1"/>
</dbReference>
<gene>
    <name evidence="4" type="ORF">KV110_10740</name>
</gene>
<organism evidence="4 5">
    <name type="scientific">Nocardia iowensis</name>
    <dbReference type="NCBI Taxonomy" id="204891"/>
    <lineage>
        <taxon>Bacteria</taxon>
        <taxon>Bacillati</taxon>
        <taxon>Actinomycetota</taxon>
        <taxon>Actinomycetes</taxon>
        <taxon>Mycobacteriales</taxon>
        <taxon>Nocardiaceae</taxon>
        <taxon>Nocardia</taxon>
    </lineage>
</organism>
<keyword evidence="5" id="KW-1185">Reference proteome</keyword>
<dbReference type="PANTHER" id="PTHR24422:SF10">
    <property type="entry name" value="CHEMOTAXIS PROTEIN METHYLTRANSFERASE 2"/>
    <property type="match status" value="1"/>
</dbReference>
<dbReference type="InterPro" id="IPR022642">
    <property type="entry name" value="CheR_C"/>
</dbReference>
<keyword evidence="1" id="KW-0175">Coiled coil</keyword>
<dbReference type="EMBL" id="CP078145">
    <property type="protein sequence ID" value="QXN93510.1"/>
    <property type="molecule type" value="Genomic_DNA"/>
</dbReference>
<dbReference type="Proteomes" id="UP000694257">
    <property type="component" value="Chromosome"/>
</dbReference>
<dbReference type="InterPro" id="IPR022641">
    <property type="entry name" value="CheR_N"/>
</dbReference>
<feature type="domain" description="PAS" evidence="2">
    <location>
        <begin position="312"/>
        <end position="354"/>
    </location>
</feature>
<dbReference type="SMART" id="SM00091">
    <property type="entry name" value="PAS"/>
    <property type="match status" value="2"/>
</dbReference>
<dbReference type="PROSITE" id="PS50123">
    <property type="entry name" value="CHER"/>
    <property type="match status" value="1"/>
</dbReference>
<reference evidence="4 5" key="1">
    <citation type="submission" date="2021-07" db="EMBL/GenBank/DDBJ databases">
        <title>Whole Genome Sequence of Nocardia Iowensis.</title>
        <authorList>
            <person name="Lamm A."/>
            <person name="Collins-Fairclough A.M."/>
            <person name="Bunk B."/>
            <person name="Sproer C."/>
        </authorList>
    </citation>
    <scope>NUCLEOTIDE SEQUENCE [LARGE SCALE GENOMIC DNA]</scope>
    <source>
        <strain evidence="4 5">NRRL 5646</strain>
    </source>
</reference>